<feature type="compositionally biased region" description="Polar residues" evidence="5">
    <location>
        <begin position="73"/>
        <end position="85"/>
    </location>
</feature>
<dbReference type="GO" id="GO:0005524">
    <property type="term" value="F:ATP binding"/>
    <property type="evidence" value="ECO:0007669"/>
    <property type="project" value="UniProtKB-KW"/>
</dbReference>
<dbReference type="AlphaFoldDB" id="A0A8H2ZZN8"/>
<dbReference type="PROSITE" id="PS50011">
    <property type="entry name" value="PROTEIN_KINASE_DOM"/>
    <property type="match status" value="1"/>
</dbReference>
<evidence type="ECO:0000256" key="5">
    <source>
        <dbReference type="SAM" id="MobiDB-lite"/>
    </source>
</evidence>
<keyword evidence="1" id="KW-0808">Transferase</keyword>
<dbReference type="Proteomes" id="UP000663846">
    <property type="component" value="Unassembled WGS sequence"/>
</dbReference>
<feature type="region of interest" description="Disordered" evidence="5">
    <location>
        <begin position="13"/>
        <end position="32"/>
    </location>
</feature>
<name>A0A8H2ZZN8_9AGAM</name>
<gene>
    <name evidence="7" type="ORF">RDB_LOCUS18664</name>
</gene>
<dbReference type="PANTHER" id="PTHR44329:SF288">
    <property type="entry name" value="MITOGEN-ACTIVATED PROTEIN KINASE KINASE KINASE 20"/>
    <property type="match status" value="1"/>
</dbReference>
<dbReference type="PANTHER" id="PTHR44329">
    <property type="entry name" value="SERINE/THREONINE-PROTEIN KINASE TNNI3K-RELATED"/>
    <property type="match status" value="1"/>
</dbReference>
<comment type="caution">
    <text evidence="7">The sequence shown here is derived from an EMBL/GenBank/DDBJ whole genome shotgun (WGS) entry which is preliminary data.</text>
</comment>
<dbReference type="Pfam" id="PF07714">
    <property type="entry name" value="PK_Tyr_Ser-Thr"/>
    <property type="match status" value="1"/>
</dbReference>
<accession>A0A8H2ZZN8</accession>
<feature type="compositionally biased region" description="Basic and acidic residues" evidence="5">
    <location>
        <begin position="54"/>
        <end position="65"/>
    </location>
</feature>
<evidence type="ECO:0000256" key="2">
    <source>
        <dbReference type="ARBA" id="ARBA00022741"/>
    </source>
</evidence>
<proteinExistence type="predicted"/>
<evidence type="ECO:0000313" key="8">
    <source>
        <dbReference type="Proteomes" id="UP000663846"/>
    </source>
</evidence>
<evidence type="ECO:0000256" key="1">
    <source>
        <dbReference type="ARBA" id="ARBA00022679"/>
    </source>
</evidence>
<organism evidence="7 8">
    <name type="scientific">Rhizoctonia solani</name>
    <dbReference type="NCBI Taxonomy" id="456999"/>
    <lineage>
        <taxon>Eukaryota</taxon>
        <taxon>Fungi</taxon>
        <taxon>Dikarya</taxon>
        <taxon>Basidiomycota</taxon>
        <taxon>Agaricomycotina</taxon>
        <taxon>Agaricomycetes</taxon>
        <taxon>Cantharellales</taxon>
        <taxon>Ceratobasidiaceae</taxon>
        <taxon>Rhizoctonia</taxon>
    </lineage>
</organism>
<protein>
    <recommendedName>
        <fullName evidence="6">Protein kinase domain-containing protein</fullName>
    </recommendedName>
</protein>
<reference evidence="7" key="1">
    <citation type="submission" date="2021-01" db="EMBL/GenBank/DDBJ databases">
        <authorList>
            <person name="Kaushik A."/>
        </authorList>
    </citation>
    <scope>NUCLEOTIDE SEQUENCE</scope>
    <source>
        <strain evidence="7">AG1-1C</strain>
    </source>
</reference>
<dbReference type="Gene3D" id="1.10.510.10">
    <property type="entry name" value="Transferase(Phosphotransferase) domain 1"/>
    <property type="match status" value="1"/>
</dbReference>
<dbReference type="InterPro" id="IPR051681">
    <property type="entry name" value="Ser/Thr_Kinases-Pseudokinases"/>
</dbReference>
<sequence>MDFLSKLKAQVFGPSKQARMGRPANETDNYARNREIRMRAQAIAEVEQNKQEFRDLVGPIHDHKPLAVRSAGHSPNPSSASLTRSHTPEPPTAGPSGTTASSSTDVPPAQPQSSAAPGSVPTYSLSDVKNALKSVIGMIPTSNLQDEMNDLYGCCLVLISLLEKSDNSIASAPQYIYVFSIMQQDLNDITQFLSGWTKKKSTVQQMQRKDIHIQVRALEDAFTRHLNVFIAISQSESTAMMRKEFEELQAKMEAMKNQARAGSDPKNIEQADSEVLREQVHRITGRTAEAEYTLKGEISHRETVPINHGTTFDVYRGKLNDGETVAIKILRQKLKNDGAGVRFVERMMRQVQLWSSFSSPFILECRGIGMQITKSSEEEEYDKFQFYLVSPFMKRGNAVQYLAKLRKEGAYVNILKYLRDAALGVQHLHHRNPPCVHASIRGENVLIKDDGTASACLNGFGLTKAFTFGKLIELTGDNLNYRWMAPELFGKEKPALYPSCDIWAWAMTALELITGKQPYYQLKDQRSWHLYDHVVKEGKRPARGDYPTFEQYCPQPDLMWALLEKCWTSATERPTIDKVIEELETIEKAQIEQQTTAPHVWT</sequence>
<dbReference type="SUPFAM" id="SSF56112">
    <property type="entry name" value="Protein kinase-like (PK-like)"/>
    <property type="match status" value="1"/>
</dbReference>
<evidence type="ECO:0000313" key="7">
    <source>
        <dbReference type="EMBL" id="CAE6360703.1"/>
    </source>
</evidence>
<dbReference type="InterPro" id="IPR011009">
    <property type="entry name" value="Kinase-like_dom_sf"/>
</dbReference>
<feature type="compositionally biased region" description="Low complexity" evidence="5">
    <location>
        <begin position="94"/>
        <end position="121"/>
    </location>
</feature>
<dbReference type="InterPro" id="IPR000719">
    <property type="entry name" value="Prot_kinase_dom"/>
</dbReference>
<dbReference type="EMBL" id="CAJMWS010000094">
    <property type="protein sequence ID" value="CAE6360703.1"/>
    <property type="molecule type" value="Genomic_DNA"/>
</dbReference>
<keyword evidence="3" id="KW-0418">Kinase</keyword>
<evidence type="ECO:0000256" key="4">
    <source>
        <dbReference type="ARBA" id="ARBA00022840"/>
    </source>
</evidence>
<feature type="region of interest" description="Disordered" evidence="5">
    <location>
        <begin position="54"/>
        <end position="121"/>
    </location>
</feature>
<keyword evidence="2" id="KW-0547">Nucleotide-binding</keyword>
<dbReference type="GO" id="GO:0004674">
    <property type="term" value="F:protein serine/threonine kinase activity"/>
    <property type="evidence" value="ECO:0007669"/>
    <property type="project" value="TreeGrafter"/>
</dbReference>
<feature type="domain" description="Protein kinase" evidence="6">
    <location>
        <begin position="300"/>
        <end position="586"/>
    </location>
</feature>
<dbReference type="InterPro" id="IPR001245">
    <property type="entry name" value="Ser-Thr/Tyr_kinase_cat_dom"/>
</dbReference>
<evidence type="ECO:0000256" key="3">
    <source>
        <dbReference type="ARBA" id="ARBA00022777"/>
    </source>
</evidence>
<keyword evidence="4" id="KW-0067">ATP-binding</keyword>
<evidence type="ECO:0000259" key="6">
    <source>
        <dbReference type="PROSITE" id="PS50011"/>
    </source>
</evidence>